<proteinExistence type="predicted"/>
<organism evidence="1 2">
    <name type="scientific">Methylomonas methanica (strain DSM 25384 / MC09)</name>
    <dbReference type="NCBI Taxonomy" id="857087"/>
    <lineage>
        <taxon>Bacteria</taxon>
        <taxon>Pseudomonadati</taxon>
        <taxon>Pseudomonadota</taxon>
        <taxon>Gammaproteobacteria</taxon>
        <taxon>Methylococcales</taxon>
        <taxon>Methylococcaceae</taxon>
        <taxon>Methylomonas</taxon>
    </lineage>
</organism>
<evidence type="ECO:0000313" key="2">
    <source>
        <dbReference type="Proteomes" id="UP000008888"/>
    </source>
</evidence>
<name>F9ZWQ7_METMM</name>
<reference evidence="2" key="3">
    <citation type="submission" date="2011-05" db="EMBL/GenBank/DDBJ databases">
        <title>Complete sequence of Methylomonas methanica MC09.</title>
        <authorList>
            <consortium name="US DOE Joint Genome Institute"/>
            <person name="Lucas S."/>
            <person name="Han J."/>
            <person name="Lapidus A."/>
            <person name="Cheng J.-F."/>
            <person name="Goodwin L."/>
            <person name="Pitluck S."/>
            <person name="Peters L."/>
            <person name="Mikhailova N."/>
            <person name="Teshima H."/>
            <person name="Han C."/>
            <person name="Tapia R."/>
            <person name="Land M."/>
            <person name="Hauser L."/>
            <person name="Kyrpides N."/>
            <person name="Ivanova N."/>
            <person name="Pagani I."/>
            <person name="Stein L."/>
            <person name="Woyke T."/>
        </authorList>
    </citation>
    <scope>NUCLEOTIDE SEQUENCE [LARGE SCALE GENOMIC DNA]</scope>
    <source>
        <strain evidence="2">MC09</strain>
    </source>
</reference>
<sequence length="95" mass="10488">MVDQFRGRKMDSRSNPPLMAFNLLAPLLCDWLGCLADCRSAPNPPYAILMELHDGDFHGLICGRDCVELSTEFCGGNPRKAERIAVPPYGGFDSE</sequence>
<dbReference type="AlphaFoldDB" id="F9ZWQ7"/>
<accession>F9ZWQ7</accession>
<reference key="2">
    <citation type="submission" date="2011-05" db="EMBL/GenBank/DDBJ databases">
        <title>Complete genome sequence of the aerobic marine methanotroph Methylomonas methanica MC09.</title>
        <authorList>
            <person name="Boden R."/>
            <person name="Cunliffe M."/>
            <person name="Scanlan J."/>
            <person name="Moussard H."/>
            <person name="Kits K.D."/>
            <person name="Klotz M."/>
            <person name="Jetten M."/>
            <person name="Vuilleumier S."/>
            <person name="Han J."/>
            <person name="Peters L."/>
            <person name="Mikhailova N."/>
            <person name="Teshima H."/>
            <person name="Tapia R."/>
            <person name="Kyrpides N."/>
            <person name="Ivanova N."/>
            <person name="Pagani I."/>
            <person name="Cheng J.-F."/>
            <person name="Goodwin L."/>
            <person name="Han C."/>
            <person name="Hauser L."/>
            <person name="Land M."/>
            <person name="Lapidus A."/>
            <person name="Lucas S."/>
            <person name="Pitluck S."/>
            <person name="Woyke T."/>
            <person name="Stein L.Y."/>
            <person name="Murrell C."/>
        </authorList>
    </citation>
    <scope>NUCLEOTIDE SEQUENCE</scope>
    <source>
        <strain>MC09</strain>
    </source>
</reference>
<protein>
    <submittedName>
        <fullName evidence="1">Uncharacterized protein</fullName>
    </submittedName>
</protein>
<dbReference type="HOGENOM" id="CLU_2369608_0_0_6"/>
<gene>
    <name evidence="1" type="ordered locus">Metme_2513</name>
</gene>
<dbReference type="STRING" id="857087.Metme_2513"/>
<keyword evidence="2" id="KW-1185">Reference proteome</keyword>
<evidence type="ECO:0000313" key="1">
    <source>
        <dbReference type="EMBL" id="AEG00904.1"/>
    </source>
</evidence>
<reference evidence="1 2" key="1">
    <citation type="journal article" date="2011" name="J. Bacteriol.">
        <title>Complete Genome Sequence of the Aerobic Marine Methanotroph Methylomonas methanica MC09.</title>
        <authorList>
            <person name="Boden R."/>
            <person name="Cunliffe M."/>
            <person name="Scanlan J."/>
            <person name="Moussard H."/>
            <person name="Kits K.D."/>
            <person name="Klotz M.G."/>
            <person name="Jetten M.S."/>
            <person name="Vuilleumier S."/>
            <person name="Han J."/>
            <person name="Peters L."/>
            <person name="Mikhailova N."/>
            <person name="Teshima H."/>
            <person name="Tapia R."/>
            <person name="Kyrpides N."/>
            <person name="Ivanova N."/>
            <person name="Pagani I."/>
            <person name="Cheng J.F."/>
            <person name="Goodwin L."/>
            <person name="Han C."/>
            <person name="Hauser L."/>
            <person name="Land M.L."/>
            <person name="Lapidus A."/>
            <person name="Lucas S."/>
            <person name="Pitluck S."/>
            <person name="Woyke T."/>
            <person name="Stein L."/>
            <person name="Murrell J.C."/>
        </authorList>
    </citation>
    <scope>NUCLEOTIDE SEQUENCE [LARGE SCALE GENOMIC DNA]</scope>
    <source>
        <strain evidence="1 2">MC09</strain>
    </source>
</reference>
<dbReference type="KEGG" id="mmt:Metme_2513"/>
<dbReference type="Proteomes" id="UP000008888">
    <property type="component" value="Chromosome"/>
</dbReference>
<dbReference type="EMBL" id="CP002738">
    <property type="protein sequence ID" value="AEG00904.1"/>
    <property type="molecule type" value="Genomic_DNA"/>
</dbReference>